<keyword evidence="2" id="KW-1185">Reference proteome</keyword>
<organism evidence="1 2">
    <name type="scientific">Spiribacter salilacus</name>
    <dbReference type="NCBI Taxonomy" id="2664894"/>
    <lineage>
        <taxon>Bacteria</taxon>
        <taxon>Pseudomonadati</taxon>
        <taxon>Pseudomonadota</taxon>
        <taxon>Gammaproteobacteria</taxon>
        <taxon>Chromatiales</taxon>
        <taxon>Ectothiorhodospiraceae</taxon>
        <taxon>Spiribacter</taxon>
    </lineage>
</organism>
<dbReference type="InterPro" id="IPR045442">
    <property type="entry name" value="DUF6505"/>
</dbReference>
<accession>A0A6N7QPN0</accession>
<dbReference type="RefSeq" id="WP_153719399.1">
    <property type="nucleotide sequence ID" value="NZ_WJPP01000003.1"/>
</dbReference>
<evidence type="ECO:0000313" key="2">
    <source>
        <dbReference type="Proteomes" id="UP000433788"/>
    </source>
</evidence>
<dbReference type="Pfam" id="PF20115">
    <property type="entry name" value="DUF6505"/>
    <property type="match status" value="1"/>
</dbReference>
<dbReference type="EMBL" id="WJPP01000003">
    <property type="protein sequence ID" value="MRH78351.1"/>
    <property type="molecule type" value="Genomic_DNA"/>
</dbReference>
<reference evidence="1 2" key="1">
    <citation type="submission" date="2019-11" db="EMBL/GenBank/DDBJ databases">
        <authorList>
            <person name="Zhang X.Y."/>
        </authorList>
    </citation>
    <scope>NUCLEOTIDE SEQUENCE [LARGE SCALE GENOMIC DNA]</scope>
    <source>
        <strain evidence="1 2">C176</strain>
    </source>
</reference>
<gene>
    <name evidence="1" type="ORF">GH984_06490</name>
</gene>
<comment type="caution">
    <text evidence="1">The sequence shown here is derived from an EMBL/GenBank/DDBJ whole genome shotgun (WGS) entry which is preliminary data.</text>
</comment>
<proteinExistence type="predicted"/>
<name>A0A6N7QPN0_9GAMM</name>
<evidence type="ECO:0000313" key="1">
    <source>
        <dbReference type="EMBL" id="MRH78351.1"/>
    </source>
</evidence>
<dbReference type="Proteomes" id="UP000433788">
    <property type="component" value="Unassembled WGS sequence"/>
</dbReference>
<sequence>MRFLRALRLDDSDESVYPRAAEAGEWVVPGTFVFNFGERDPTHLDGGERSAFRHGFLGLTSFGWSTLAVVVEMPTTEQRQVLERLAHHFVDQYGAPDMAAAMTEARQEFEFCESLCTPDINTVLSLQRDFVDGEIREAFRVHRPKSEWESAPVFRMEPDEKDPAS</sequence>
<protein>
    <submittedName>
        <fullName evidence="1">Uncharacterized protein</fullName>
    </submittedName>
</protein>
<dbReference type="AlphaFoldDB" id="A0A6N7QPN0"/>